<dbReference type="InterPro" id="IPR011051">
    <property type="entry name" value="RmlC_Cupin_sf"/>
</dbReference>
<name>A0ABU9D5H1_9PROT</name>
<comment type="catalytic activity">
    <reaction evidence="1 9">
        <text>1,2-dihydroxy-5-(methylsulfanyl)pent-1-en-3-one + O2 = 4-methylsulfanyl-2-oxobutanoate + formate + 2 H(+)</text>
        <dbReference type="Rhea" id="RHEA:24504"/>
        <dbReference type="ChEBI" id="CHEBI:15378"/>
        <dbReference type="ChEBI" id="CHEBI:15379"/>
        <dbReference type="ChEBI" id="CHEBI:15740"/>
        <dbReference type="ChEBI" id="CHEBI:16723"/>
        <dbReference type="ChEBI" id="CHEBI:49252"/>
        <dbReference type="EC" id="1.13.11.54"/>
    </reaction>
</comment>
<keyword evidence="4 9" id="KW-0479">Metal-binding</keyword>
<proteinExistence type="inferred from homology"/>
<evidence type="ECO:0000256" key="6">
    <source>
        <dbReference type="ARBA" id="ARBA00023002"/>
    </source>
</evidence>
<keyword evidence="8 9" id="KW-0486">Methionine biosynthesis</keyword>
<dbReference type="InterPro" id="IPR014710">
    <property type="entry name" value="RmlC-like_jellyroll"/>
</dbReference>
<feature type="binding site" evidence="9">
    <location>
        <position position="106"/>
    </location>
    <ligand>
        <name>Ni(2+)</name>
        <dbReference type="ChEBI" id="CHEBI:49786"/>
    </ligand>
</feature>
<keyword evidence="6 9" id="KW-0560">Oxidoreductase</keyword>
<dbReference type="InterPro" id="IPR004313">
    <property type="entry name" value="ARD"/>
</dbReference>
<dbReference type="Pfam" id="PF03079">
    <property type="entry name" value="ARD"/>
    <property type="match status" value="1"/>
</dbReference>
<comment type="cofactor">
    <cofactor evidence="9">
        <name>Fe(2+)</name>
        <dbReference type="ChEBI" id="CHEBI:29033"/>
    </cofactor>
    <text evidence="9">Binds 1 Fe(2+) cation per monomer.</text>
</comment>
<feature type="binding site" evidence="9">
    <location>
        <position position="106"/>
    </location>
    <ligand>
        <name>Fe(2+)</name>
        <dbReference type="ChEBI" id="CHEBI:29033"/>
    </ligand>
</feature>
<evidence type="ECO:0000256" key="1">
    <source>
        <dbReference type="ARBA" id="ARBA00000428"/>
    </source>
</evidence>
<comment type="subunit">
    <text evidence="9">Monomer.</text>
</comment>
<comment type="caution">
    <text evidence="9">Lacks conserved residue(s) required for the propagation of feature annotation.</text>
</comment>
<comment type="function">
    <text evidence="9">Catalyzes 2 different reactions between oxygene and the acireductone 1,2-dihydroxy-3-keto-5-methylthiopentene (DHK-MTPene) depending upon the metal bound in the active site. Fe-containing acireductone dioxygenase (Fe-ARD) produces formate and 2-keto-4-methylthiobutyrate (KMTB), the alpha-ketoacid precursor of methionine in the methionine recycle pathway. Ni-containing acireductone dioxygenase (Ni-ARD) produces methylthiopropionate, carbon monoxide and formate, and does not lie on the methionine recycle pathway.</text>
</comment>
<keyword evidence="2 9" id="KW-0533">Nickel</keyword>
<feature type="binding site" evidence="9">
    <location>
        <position position="100"/>
    </location>
    <ligand>
        <name>Ni(2+)</name>
        <dbReference type="ChEBI" id="CHEBI:49786"/>
    </ligand>
</feature>
<dbReference type="EC" id="1.13.11.54" evidence="9"/>
<dbReference type="SUPFAM" id="SSF51182">
    <property type="entry name" value="RmlC-like cupins"/>
    <property type="match status" value="1"/>
</dbReference>
<accession>A0ABU9D5H1</accession>
<feature type="site" description="May play a role in transmitting local conformational changes" evidence="9">
    <location>
        <position position="105"/>
    </location>
</feature>
<dbReference type="PANTHER" id="PTHR23418:SF0">
    <property type="entry name" value="ACIREDUCTONE DIOXYGENASE"/>
    <property type="match status" value="1"/>
</dbReference>
<comment type="similarity">
    <text evidence="9">Belongs to the acireductone dioxygenase (ARD) family.</text>
</comment>
<keyword evidence="3 9" id="KW-0028">Amino-acid biosynthesis</keyword>
<dbReference type="CDD" id="cd02232">
    <property type="entry name" value="cupin_ARD"/>
    <property type="match status" value="1"/>
</dbReference>
<evidence type="ECO:0000256" key="7">
    <source>
        <dbReference type="ARBA" id="ARBA00023004"/>
    </source>
</evidence>
<dbReference type="EMBL" id="JBBPCO010000002">
    <property type="protein sequence ID" value="MEK8088794.1"/>
    <property type="molecule type" value="Genomic_DNA"/>
</dbReference>
<comment type="caution">
    <text evidence="10">The sequence shown here is derived from an EMBL/GenBank/DDBJ whole genome shotgun (WGS) entry which is preliminary data.</text>
</comment>
<evidence type="ECO:0000256" key="5">
    <source>
        <dbReference type="ARBA" id="ARBA00022964"/>
    </source>
</evidence>
<comment type="cofactor">
    <cofactor evidence="9">
        <name>Ni(2+)</name>
        <dbReference type="ChEBI" id="CHEBI:49786"/>
    </cofactor>
    <text evidence="9">Binds 1 nickel ion per monomer.</text>
</comment>
<feature type="site" description="Important to generate the dianion" evidence="9">
    <location>
        <position position="108"/>
    </location>
</feature>
<evidence type="ECO:0000313" key="10">
    <source>
        <dbReference type="EMBL" id="MEK8088794.1"/>
    </source>
</evidence>
<dbReference type="EC" id="1.13.11.53" evidence="9"/>
<evidence type="ECO:0000256" key="3">
    <source>
        <dbReference type="ARBA" id="ARBA00022605"/>
    </source>
</evidence>
<dbReference type="Gene3D" id="2.60.120.10">
    <property type="entry name" value="Jelly Rolls"/>
    <property type="match status" value="1"/>
</dbReference>
<dbReference type="PANTHER" id="PTHR23418">
    <property type="entry name" value="ACIREDUCTONE DIOXYGENASE"/>
    <property type="match status" value="1"/>
</dbReference>
<evidence type="ECO:0000313" key="11">
    <source>
        <dbReference type="Proteomes" id="UP001446205"/>
    </source>
</evidence>
<evidence type="ECO:0000256" key="2">
    <source>
        <dbReference type="ARBA" id="ARBA00022596"/>
    </source>
</evidence>
<dbReference type="Proteomes" id="UP001446205">
    <property type="component" value="Unassembled WGS sequence"/>
</dbReference>
<comment type="pathway">
    <text evidence="9">Amino-acid biosynthesis; L-methionine biosynthesis via salvage pathway; L-methionine from S-methyl-5-thio-alpha-D-ribose 1-phosphate: step 5/6.</text>
</comment>
<comment type="catalytic activity">
    <reaction evidence="9">
        <text>1,2-dihydroxy-5-(methylsulfanyl)pent-1-en-3-one + O2 = 3-(methylsulfanyl)propanoate + CO + formate + 2 H(+)</text>
        <dbReference type="Rhea" id="RHEA:14161"/>
        <dbReference type="ChEBI" id="CHEBI:15378"/>
        <dbReference type="ChEBI" id="CHEBI:15379"/>
        <dbReference type="ChEBI" id="CHEBI:15740"/>
        <dbReference type="ChEBI" id="CHEBI:17245"/>
        <dbReference type="ChEBI" id="CHEBI:49016"/>
        <dbReference type="ChEBI" id="CHEBI:49252"/>
        <dbReference type="EC" id="1.13.11.53"/>
    </reaction>
</comment>
<reference evidence="10 11" key="1">
    <citation type="submission" date="2024-04" db="EMBL/GenBank/DDBJ databases">
        <authorList>
            <person name="Abashina T."/>
            <person name="Shaikin A."/>
        </authorList>
    </citation>
    <scope>NUCLEOTIDE SEQUENCE [LARGE SCALE GENOMIC DNA]</scope>
    <source>
        <strain evidence="10 11">AAFK</strain>
    </source>
</reference>
<feature type="binding site" evidence="9">
    <location>
        <position position="145"/>
    </location>
    <ligand>
        <name>Ni(2+)</name>
        <dbReference type="ChEBI" id="CHEBI:49786"/>
    </ligand>
</feature>
<dbReference type="RefSeq" id="WP_341369859.1">
    <property type="nucleotide sequence ID" value="NZ_JBBPCO010000002.1"/>
</dbReference>
<organism evidence="10 11">
    <name type="scientific">Thermithiobacillus plumbiphilus</name>
    <dbReference type="NCBI Taxonomy" id="1729899"/>
    <lineage>
        <taxon>Bacteria</taxon>
        <taxon>Pseudomonadati</taxon>
        <taxon>Pseudomonadota</taxon>
        <taxon>Acidithiobacillia</taxon>
        <taxon>Acidithiobacillales</taxon>
        <taxon>Thermithiobacillaceae</taxon>
        <taxon>Thermithiobacillus</taxon>
    </lineage>
</organism>
<keyword evidence="7 9" id="KW-0408">Iron</keyword>
<keyword evidence="11" id="KW-1185">Reference proteome</keyword>
<keyword evidence="5 9" id="KW-0223">Dioxygenase</keyword>
<protein>
    <recommendedName>
        <fullName evidence="9">Acireductone dioxygenase</fullName>
    </recommendedName>
    <alternativeName>
        <fullName evidence="9">1,2-dihydroxy-3-keto-5-methylthiopentene dioxygenase</fullName>
        <shortName evidence="9">DHK-MTPene dioxygenase</shortName>
    </alternativeName>
    <alternativeName>
        <fullName evidence="9">Acireductone dioxygenase (Fe(2+)-requiring)</fullName>
        <shortName evidence="9">ARD'</shortName>
        <shortName evidence="9">Fe-ARD</shortName>
        <ecNumber evidence="9">1.13.11.54</ecNumber>
    </alternativeName>
    <alternativeName>
        <fullName evidence="9">Acireductone dioxygenase (Ni(2+)-requiring)</fullName>
        <shortName evidence="9">ARD</shortName>
        <shortName evidence="9">Ni-ARD</shortName>
        <ecNumber evidence="9">1.13.11.53</ecNumber>
    </alternativeName>
</protein>
<feature type="binding site" evidence="9">
    <location>
        <position position="100"/>
    </location>
    <ligand>
        <name>Fe(2+)</name>
        <dbReference type="ChEBI" id="CHEBI:29033"/>
    </ligand>
</feature>
<evidence type="ECO:0000256" key="9">
    <source>
        <dbReference type="HAMAP-Rule" id="MF_01682"/>
    </source>
</evidence>
<dbReference type="HAMAP" id="MF_01682">
    <property type="entry name" value="Salvage_MtnD"/>
    <property type="match status" value="1"/>
</dbReference>
<feature type="binding site" evidence="9">
    <location>
        <position position="102"/>
    </location>
    <ligand>
        <name>Ni(2+)</name>
        <dbReference type="ChEBI" id="CHEBI:49786"/>
    </ligand>
</feature>
<evidence type="ECO:0000256" key="4">
    <source>
        <dbReference type="ARBA" id="ARBA00022723"/>
    </source>
</evidence>
<feature type="binding site" evidence="9">
    <location>
        <position position="102"/>
    </location>
    <ligand>
        <name>Fe(2+)</name>
        <dbReference type="ChEBI" id="CHEBI:29033"/>
    </ligand>
</feature>
<feature type="binding site" evidence="9">
    <location>
        <position position="145"/>
    </location>
    <ligand>
        <name>Fe(2+)</name>
        <dbReference type="ChEBI" id="CHEBI:29033"/>
    </ligand>
</feature>
<sequence>MASLKRQNGTVETDIRLIQEGLAPLGVDLQYWPTGGSERLQALLAQASLDDNEKEELLQALDHYFEQLKRNAGYQTRDLIVIHADLPNLDAMLAKFDKCHTHADDEVRYVVDGEGVFGFVLPDGQQVELTMAAGDYINVPHSTEHWFRLTPMRRVKAVRYFTSTAGWVPEYTATPICL</sequence>
<evidence type="ECO:0000256" key="8">
    <source>
        <dbReference type="ARBA" id="ARBA00023167"/>
    </source>
</evidence>
<dbReference type="InterPro" id="IPR023956">
    <property type="entry name" value="ARD_bac"/>
</dbReference>
<gene>
    <name evidence="9" type="primary">mtnD</name>
    <name evidence="10" type="ORF">WOB96_03365</name>
</gene>